<keyword evidence="3" id="KW-1185">Reference proteome</keyword>
<dbReference type="AlphaFoldDB" id="A0A835UPD8"/>
<dbReference type="EMBL" id="JADCNL010000008">
    <property type="protein sequence ID" value="KAG0470709.1"/>
    <property type="molecule type" value="Genomic_DNA"/>
</dbReference>
<evidence type="ECO:0000313" key="3">
    <source>
        <dbReference type="Proteomes" id="UP000636800"/>
    </source>
</evidence>
<name>A0A835UPD8_VANPL</name>
<feature type="region of interest" description="Disordered" evidence="1">
    <location>
        <begin position="20"/>
        <end position="62"/>
    </location>
</feature>
<protein>
    <submittedName>
        <fullName evidence="2">Uncharacterized protein</fullName>
    </submittedName>
</protein>
<reference evidence="2 3" key="1">
    <citation type="journal article" date="2020" name="Nat. Food">
        <title>A phased Vanilla planifolia genome enables genetic improvement of flavour and production.</title>
        <authorList>
            <person name="Hasing T."/>
            <person name="Tang H."/>
            <person name="Brym M."/>
            <person name="Khazi F."/>
            <person name="Huang T."/>
            <person name="Chambers A.H."/>
        </authorList>
    </citation>
    <scope>NUCLEOTIDE SEQUENCE [LARGE SCALE GENOMIC DNA]</scope>
    <source>
        <tissue evidence="2">Leaf</tissue>
    </source>
</reference>
<dbReference type="Proteomes" id="UP000636800">
    <property type="component" value="Unassembled WGS sequence"/>
</dbReference>
<gene>
    <name evidence="2" type="ORF">HPP92_017409</name>
</gene>
<sequence>MSFRGDFFIWKSSSVLPPPAEAQRAKLGKQNQIFQPHRRADSTSPTGETRVRVRRRPSTTTA</sequence>
<feature type="compositionally biased region" description="Basic residues" evidence="1">
    <location>
        <begin position="52"/>
        <end position="62"/>
    </location>
</feature>
<evidence type="ECO:0000313" key="2">
    <source>
        <dbReference type="EMBL" id="KAG0470709.1"/>
    </source>
</evidence>
<proteinExistence type="predicted"/>
<comment type="caution">
    <text evidence="2">The sequence shown here is derived from an EMBL/GenBank/DDBJ whole genome shotgun (WGS) entry which is preliminary data.</text>
</comment>
<evidence type="ECO:0000256" key="1">
    <source>
        <dbReference type="SAM" id="MobiDB-lite"/>
    </source>
</evidence>
<organism evidence="2 3">
    <name type="scientific">Vanilla planifolia</name>
    <name type="common">Vanilla</name>
    <dbReference type="NCBI Taxonomy" id="51239"/>
    <lineage>
        <taxon>Eukaryota</taxon>
        <taxon>Viridiplantae</taxon>
        <taxon>Streptophyta</taxon>
        <taxon>Embryophyta</taxon>
        <taxon>Tracheophyta</taxon>
        <taxon>Spermatophyta</taxon>
        <taxon>Magnoliopsida</taxon>
        <taxon>Liliopsida</taxon>
        <taxon>Asparagales</taxon>
        <taxon>Orchidaceae</taxon>
        <taxon>Vanilloideae</taxon>
        <taxon>Vanilleae</taxon>
        <taxon>Vanilla</taxon>
    </lineage>
</organism>
<accession>A0A835UPD8</accession>